<comment type="caution">
    <text evidence="1">The sequence shown here is derived from an EMBL/GenBank/DDBJ whole genome shotgun (WGS) entry which is preliminary data.</text>
</comment>
<keyword evidence="2" id="KW-1185">Reference proteome</keyword>
<sequence>MDNDFPNAAIEKLHIEAKVKKWRRTCFVIVDLIDCPGFEWDASQNMVVAEDDVWTAFLQVNPQVRVARDVQFSVFDDWRVCFIPLPEEPEE</sequence>
<evidence type="ECO:0000313" key="1">
    <source>
        <dbReference type="EMBL" id="KAI8565918.1"/>
    </source>
</evidence>
<protein>
    <submittedName>
        <fullName evidence="1">Uncharacterized protein</fullName>
    </submittedName>
</protein>
<reference evidence="1" key="1">
    <citation type="submission" date="2022-02" db="EMBL/GenBank/DDBJ databases">
        <title>Plant Genome Project.</title>
        <authorList>
            <person name="Zhang R.-G."/>
        </authorList>
    </citation>
    <scope>NUCLEOTIDE SEQUENCE</scope>
    <source>
        <strain evidence="1">AT1</strain>
    </source>
</reference>
<proteinExistence type="predicted"/>
<accession>A0ACC0PM91</accession>
<gene>
    <name evidence="1" type="ORF">RHMOL_Rhmol03G0298200</name>
</gene>
<dbReference type="EMBL" id="CM046390">
    <property type="protein sequence ID" value="KAI8565918.1"/>
    <property type="molecule type" value="Genomic_DNA"/>
</dbReference>
<evidence type="ECO:0000313" key="2">
    <source>
        <dbReference type="Proteomes" id="UP001062846"/>
    </source>
</evidence>
<name>A0ACC0PM91_RHOML</name>
<organism evidence="1 2">
    <name type="scientific">Rhododendron molle</name>
    <name type="common">Chinese azalea</name>
    <name type="synonym">Azalea mollis</name>
    <dbReference type="NCBI Taxonomy" id="49168"/>
    <lineage>
        <taxon>Eukaryota</taxon>
        <taxon>Viridiplantae</taxon>
        <taxon>Streptophyta</taxon>
        <taxon>Embryophyta</taxon>
        <taxon>Tracheophyta</taxon>
        <taxon>Spermatophyta</taxon>
        <taxon>Magnoliopsida</taxon>
        <taxon>eudicotyledons</taxon>
        <taxon>Gunneridae</taxon>
        <taxon>Pentapetalae</taxon>
        <taxon>asterids</taxon>
        <taxon>Ericales</taxon>
        <taxon>Ericaceae</taxon>
        <taxon>Ericoideae</taxon>
        <taxon>Rhodoreae</taxon>
        <taxon>Rhododendron</taxon>
    </lineage>
</organism>
<dbReference type="Proteomes" id="UP001062846">
    <property type="component" value="Chromosome 3"/>
</dbReference>